<dbReference type="RefSeq" id="WP_229919279.1">
    <property type="nucleotide sequence ID" value="NZ_BMVU01000008.1"/>
</dbReference>
<dbReference type="EMBL" id="BMVU01000008">
    <property type="protein sequence ID" value="GGX69259.1"/>
    <property type="molecule type" value="Genomic_DNA"/>
</dbReference>
<keyword evidence="1" id="KW-0812">Transmembrane</keyword>
<reference evidence="2" key="1">
    <citation type="journal article" date="2014" name="Int. J. Syst. Evol. Microbiol.">
        <title>Complete genome sequence of Corynebacterium casei LMG S-19264T (=DSM 44701T), isolated from a smear-ripened cheese.</title>
        <authorList>
            <consortium name="US DOE Joint Genome Institute (JGI-PGF)"/>
            <person name="Walter F."/>
            <person name="Albersmeier A."/>
            <person name="Kalinowski J."/>
            <person name="Ruckert C."/>
        </authorList>
    </citation>
    <scope>NUCLEOTIDE SEQUENCE</scope>
    <source>
        <strain evidence="2">JCM 4790</strain>
    </source>
</reference>
<reference evidence="2" key="2">
    <citation type="submission" date="2020-09" db="EMBL/GenBank/DDBJ databases">
        <authorList>
            <person name="Sun Q."/>
            <person name="Ohkuma M."/>
        </authorList>
    </citation>
    <scope>NUCLEOTIDE SEQUENCE</scope>
    <source>
        <strain evidence="2">JCM 4790</strain>
    </source>
</reference>
<protein>
    <submittedName>
        <fullName evidence="2">Lipoprotein</fullName>
    </submittedName>
</protein>
<name>A0A918NI55_9ACTN</name>
<keyword evidence="1" id="KW-0472">Membrane</keyword>
<evidence type="ECO:0000313" key="2">
    <source>
        <dbReference type="EMBL" id="GGX69259.1"/>
    </source>
</evidence>
<dbReference type="AlphaFoldDB" id="A0A918NI55"/>
<evidence type="ECO:0000256" key="1">
    <source>
        <dbReference type="SAM" id="Phobius"/>
    </source>
</evidence>
<keyword evidence="1" id="KW-1133">Transmembrane helix</keyword>
<proteinExistence type="predicted"/>
<comment type="caution">
    <text evidence="2">The sequence shown here is derived from an EMBL/GenBank/DDBJ whole genome shotgun (WGS) entry which is preliminary data.</text>
</comment>
<accession>A0A918NI55</accession>
<feature type="transmembrane region" description="Helical" evidence="1">
    <location>
        <begin position="126"/>
        <end position="146"/>
    </location>
</feature>
<evidence type="ECO:0000313" key="3">
    <source>
        <dbReference type="Proteomes" id="UP000619244"/>
    </source>
</evidence>
<sequence length="178" mass="19844">MKRLLRTLYGEPPLHLTVLLTSFVLCGYALARLLAGDWWAVLQWLVGAALVHDLVLVPLYAGADWLFHRVVCGRRPRSRARTALVLHVRVPAFVSLLLLLVHWPLISQAAGRRYRAATLLAPDVFLGRWLLITAVLFTVSGLLLALRTWRARRRPGSAEVLPSADVPVGTGRPARHRS</sequence>
<keyword evidence="3" id="KW-1185">Reference proteome</keyword>
<gene>
    <name evidence="2" type="ORF">GCM10010358_24610</name>
</gene>
<feature type="transmembrane region" description="Helical" evidence="1">
    <location>
        <begin position="84"/>
        <end position="106"/>
    </location>
</feature>
<feature type="transmembrane region" description="Helical" evidence="1">
    <location>
        <begin position="41"/>
        <end position="63"/>
    </location>
</feature>
<keyword evidence="2" id="KW-0449">Lipoprotein</keyword>
<dbReference type="Proteomes" id="UP000619244">
    <property type="component" value="Unassembled WGS sequence"/>
</dbReference>
<organism evidence="2 3">
    <name type="scientific">Streptomyces minutiscleroticus</name>
    <dbReference type="NCBI Taxonomy" id="68238"/>
    <lineage>
        <taxon>Bacteria</taxon>
        <taxon>Bacillati</taxon>
        <taxon>Actinomycetota</taxon>
        <taxon>Actinomycetes</taxon>
        <taxon>Kitasatosporales</taxon>
        <taxon>Streptomycetaceae</taxon>
        <taxon>Streptomyces</taxon>
    </lineage>
</organism>